<sequence>MAHFPDGLSAGDYDALPEERRRRIEVVDGGVVTRLDPPRFHQRATRRLANHLDGARYAVDTDVELRLRDVPLLSRRPDIAVYEAALPVDSVLRPEHCLLVVEVMSPQSISMDQIAKPAEYAAAGIEHFWRLELLDSSPVLYRYRLGPGDRAYVLVGKDTGLVTVTDPLSLRIDLDDLY</sequence>
<organism evidence="2 3">
    <name type="scientific">Actinophytocola gossypii</name>
    <dbReference type="NCBI Taxonomy" id="2812003"/>
    <lineage>
        <taxon>Bacteria</taxon>
        <taxon>Bacillati</taxon>
        <taxon>Actinomycetota</taxon>
        <taxon>Actinomycetes</taxon>
        <taxon>Pseudonocardiales</taxon>
        <taxon>Pseudonocardiaceae</taxon>
    </lineage>
</organism>
<dbReference type="PANTHER" id="PTHR35400">
    <property type="entry name" value="SLR1083 PROTEIN"/>
    <property type="match status" value="1"/>
</dbReference>
<keyword evidence="3" id="KW-1185">Reference proteome</keyword>
<evidence type="ECO:0000259" key="1">
    <source>
        <dbReference type="Pfam" id="PF05685"/>
    </source>
</evidence>
<reference evidence="2 3" key="1">
    <citation type="submission" date="2021-02" db="EMBL/GenBank/DDBJ databases">
        <title>Actinophytocola xerophila sp. nov., isolated from soil of cotton cropping field.</title>
        <authorList>
            <person name="Huang R."/>
            <person name="Chen X."/>
            <person name="Ge X."/>
            <person name="Liu W."/>
        </authorList>
    </citation>
    <scope>NUCLEOTIDE SEQUENCE [LARGE SCALE GENOMIC DNA]</scope>
    <source>
        <strain evidence="2 3">S1-96</strain>
    </source>
</reference>
<accession>A0ABT2JC42</accession>
<dbReference type="InterPro" id="IPR011335">
    <property type="entry name" value="Restrct_endonuc-II-like"/>
</dbReference>
<keyword evidence="2" id="KW-0378">Hydrolase</keyword>
<dbReference type="EMBL" id="JAFFZE010000015">
    <property type="protein sequence ID" value="MCT2585296.1"/>
    <property type="molecule type" value="Genomic_DNA"/>
</dbReference>
<name>A0ABT2JC42_9PSEU</name>
<dbReference type="CDD" id="cd06260">
    <property type="entry name" value="DUF820-like"/>
    <property type="match status" value="1"/>
</dbReference>
<feature type="domain" description="Putative restriction endonuclease" evidence="1">
    <location>
        <begin position="12"/>
        <end position="166"/>
    </location>
</feature>
<proteinExistence type="predicted"/>
<dbReference type="Gene3D" id="3.90.1570.10">
    <property type="entry name" value="tt1808, chain A"/>
    <property type="match status" value="1"/>
</dbReference>
<evidence type="ECO:0000313" key="3">
    <source>
        <dbReference type="Proteomes" id="UP001156441"/>
    </source>
</evidence>
<dbReference type="PANTHER" id="PTHR35400:SF3">
    <property type="entry name" value="SLL1072 PROTEIN"/>
    <property type="match status" value="1"/>
</dbReference>
<dbReference type="Proteomes" id="UP001156441">
    <property type="component" value="Unassembled WGS sequence"/>
</dbReference>
<protein>
    <submittedName>
        <fullName evidence="2">Uma2 family endonuclease</fullName>
    </submittedName>
</protein>
<dbReference type="GO" id="GO:0004519">
    <property type="term" value="F:endonuclease activity"/>
    <property type="evidence" value="ECO:0007669"/>
    <property type="project" value="UniProtKB-KW"/>
</dbReference>
<dbReference type="InterPro" id="IPR008538">
    <property type="entry name" value="Uma2"/>
</dbReference>
<gene>
    <name evidence="2" type="ORF">JT362_19445</name>
</gene>
<keyword evidence="2" id="KW-0255">Endonuclease</keyword>
<evidence type="ECO:0000313" key="2">
    <source>
        <dbReference type="EMBL" id="MCT2585296.1"/>
    </source>
</evidence>
<comment type="caution">
    <text evidence="2">The sequence shown here is derived from an EMBL/GenBank/DDBJ whole genome shotgun (WGS) entry which is preliminary data.</text>
</comment>
<dbReference type="InterPro" id="IPR012296">
    <property type="entry name" value="Nuclease_put_TT1808"/>
</dbReference>
<keyword evidence="2" id="KW-0540">Nuclease</keyword>
<dbReference type="SUPFAM" id="SSF52980">
    <property type="entry name" value="Restriction endonuclease-like"/>
    <property type="match status" value="1"/>
</dbReference>
<dbReference type="Pfam" id="PF05685">
    <property type="entry name" value="Uma2"/>
    <property type="match status" value="1"/>
</dbReference>